<keyword evidence="3" id="KW-1185">Reference proteome</keyword>
<evidence type="ECO:0000256" key="1">
    <source>
        <dbReference type="SAM" id="MobiDB-lite"/>
    </source>
</evidence>
<comment type="caution">
    <text evidence="2">The sequence shown here is derived from an EMBL/GenBank/DDBJ whole genome shotgun (WGS) entry which is preliminary data.</text>
</comment>
<accession>A0A2W1CU13</accession>
<reference evidence="3" key="1">
    <citation type="journal article" date="2022" name="Microb. Genom.">
        <title>A global pangenome for the wheat fungal pathogen Pyrenophora tritici-repentis and prediction of effector protein structural homology.</title>
        <authorList>
            <person name="Moolhuijzen P.M."/>
            <person name="See P.T."/>
            <person name="Shi G."/>
            <person name="Powell H.R."/>
            <person name="Cockram J."/>
            <person name="Jorgensen L.N."/>
            <person name="Benslimane H."/>
            <person name="Strelkov S.E."/>
            <person name="Turner J."/>
            <person name="Liu Z."/>
            <person name="Moffat C.S."/>
        </authorList>
    </citation>
    <scope>NUCLEOTIDE SEQUENCE [LARGE SCALE GENOMIC DNA]</scope>
</reference>
<feature type="compositionally biased region" description="Basic and acidic residues" evidence="1">
    <location>
        <begin position="390"/>
        <end position="405"/>
    </location>
</feature>
<dbReference type="AlphaFoldDB" id="A0A2W1CU13"/>
<protein>
    <submittedName>
        <fullName evidence="2">Uncharacterized protein</fullName>
    </submittedName>
</protein>
<evidence type="ECO:0000313" key="3">
    <source>
        <dbReference type="Proteomes" id="UP000249757"/>
    </source>
</evidence>
<dbReference type="EMBL" id="NRDI02000009">
    <property type="protein sequence ID" value="KAI1513799.1"/>
    <property type="molecule type" value="Genomic_DNA"/>
</dbReference>
<gene>
    <name evidence="2" type="ORF">Ptr86124_007701</name>
</gene>
<name>A0A2W1CU13_9PLEO</name>
<feature type="region of interest" description="Disordered" evidence="1">
    <location>
        <begin position="285"/>
        <end position="312"/>
    </location>
</feature>
<evidence type="ECO:0000313" key="2">
    <source>
        <dbReference type="EMBL" id="KAI1513799.1"/>
    </source>
</evidence>
<feature type="region of interest" description="Disordered" evidence="1">
    <location>
        <begin position="491"/>
        <end position="510"/>
    </location>
</feature>
<feature type="region of interest" description="Disordered" evidence="1">
    <location>
        <begin position="384"/>
        <end position="413"/>
    </location>
</feature>
<sequence>MASSSKRKATDILDILATKKVKTTESNDSELMDGDSRDTILKKEIQYINKWRTSVFLQRGFPPLVEKLSWAPTEKAYLELFLERVTLEAKKDTSIVVPDNNKILEAFNEYFDGRSDLRDAKGHELPARPARTVQPFKSYLNRPDTRVRTPRDGLNSYKTSNGNDAYMPKITDDDIAAFIDSGILNAGSAKNIDLQASMEQTTLGEITVDPENPKIAQQTTLLVLDKNTAQSTALNVNSEVLSALSIAPQGALEMPVTTDVNDKGAAEVNSSIVSLDEAAPQVLHKATQPQQLKKTGTARRAPKWKSLPDTPVVSTPPEVVARLKAEGWVGPPDLPKSDAEALQKHRELKNKQPLNTSYIVQAEEDLDDKLKPYPLPVGSYYTRNGSKGKWVSDRKEDTKPSEGHKGTNAADLDDGEFQIDYPRHRGAAGVAGVLGAAIIPPYGYGGPISDLVKRRLLPNEELVLHDSGQFMRNKLNEEHDRRFDKRIQNMADGTAPNEGVGVEGAQKQAP</sequence>
<organism evidence="2 3">
    <name type="scientific">Pyrenophora tritici-repentis</name>
    <dbReference type="NCBI Taxonomy" id="45151"/>
    <lineage>
        <taxon>Eukaryota</taxon>
        <taxon>Fungi</taxon>
        <taxon>Dikarya</taxon>
        <taxon>Ascomycota</taxon>
        <taxon>Pezizomycotina</taxon>
        <taxon>Dothideomycetes</taxon>
        <taxon>Pleosporomycetidae</taxon>
        <taxon>Pleosporales</taxon>
        <taxon>Pleosporineae</taxon>
        <taxon>Pleosporaceae</taxon>
        <taxon>Pyrenophora</taxon>
    </lineage>
</organism>
<dbReference type="Proteomes" id="UP000249757">
    <property type="component" value="Unassembled WGS sequence"/>
</dbReference>
<proteinExistence type="predicted"/>